<comment type="similarity">
    <text evidence="2">Belongs to the fimbrial protein family.</text>
</comment>
<keyword evidence="3 5" id="KW-0732">Signal</keyword>
<dbReference type="InterPro" id="IPR000259">
    <property type="entry name" value="Adhesion_dom_fimbrial"/>
</dbReference>
<dbReference type="Gene3D" id="2.60.40.1090">
    <property type="entry name" value="Fimbrial-type adhesion domain"/>
    <property type="match status" value="1"/>
</dbReference>
<dbReference type="InterPro" id="IPR036937">
    <property type="entry name" value="Adhesion_dom_fimbrial_sf"/>
</dbReference>
<proteinExistence type="inferred from homology"/>
<evidence type="ECO:0000256" key="3">
    <source>
        <dbReference type="ARBA" id="ARBA00022729"/>
    </source>
</evidence>
<dbReference type="AlphaFoldDB" id="A0A7Y8JNQ4"/>
<gene>
    <name evidence="7" type="ORF">HX822_08295</name>
</gene>
<dbReference type="PANTHER" id="PTHR33420">
    <property type="entry name" value="FIMBRIAL SUBUNIT ELFA-RELATED"/>
    <property type="match status" value="1"/>
</dbReference>
<evidence type="ECO:0000256" key="5">
    <source>
        <dbReference type="SAM" id="SignalP"/>
    </source>
</evidence>
<sequence length="182" mass="17898">MNKFALKGLFAAVVLAAGSQAAMAADGEINFVGSVTDNTCPVVVTDLNGSAGAGDVGLGDVPATSLATVGAVAGGGAFTLTIDTTAPGCSVTGKSAVVKFLSLSGTAGASGQWIGITPDAGHATNVAVQIKDATDKDVQLGLESAPYLDLTQPLRFTANYIATGTATSGPANAKAAFTVEYQ</sequence>
<dbReference type="EMBL" id="JACARG010000014">
    <property type="protein sequence ID" value="NWE12933.1"/>
    <property type="molecule type" value="Genomic_DNA"/>
</dbReference>
<evidence type="ECO:0000313" key="8">
    <source>
        <dbReference type="Proteomes" id="UP000531950"/>
    </source>
</evidence>
<evidence type="ECO:0000256" key="1">
    <source>
        <dbReference type="ARBA" id="ARBA00004561"/>
    </source>
</evidence>
<protein>
    <submittedName>
        <fullName evidence="7">Type 1 fimbrial protein</fullName>
    </submittedName>
</protein>
<dbReference type="PANTHER" id="PTHR33420:SF3">
    <property type="entry name" value="FIMBRIAL SUBUNIT ELFA"/>
    <property type="match status" value="1"/>
</dbReference>
<keyword evidence="4" id="KW-0281">Fimbrium</keyword>
<dbReference type="GO" id="GO:0043709">
    <property type="term" value="P:cell adhesion involved in single-species biofilm formation"/>
    <property type="evidence" value="ECO:0007669"/>
    <property type="project" value="TreeGrafter"/>
</dbReference>
<evidence type="ECO:0000256" key="2">
    <source>
        <dbReference type="ARBA" id="ARBA00006671"/>
    </source>
</evidence>
<dbReference type="GO" id="GO:0009289">
    <property type="term" value="C:pilus"/>
    <property type="evidence" value="ECO:0007669"/>
    <property type="project" value="UniProtKB-SubCell"/>
</dbReference>
<reference evidence="7 8" key="1">
    <citation type="submission" date="2020-04" db="EMBL/GenBank/DDBJ databases">
        <title>Molecular characterization of pseudomonads from Agaricus bisporus reveal novel blotch 2 pathogens in Western Europe.</title>
        <authorList>
            <person name="Taparia T."/>
            <person name="Krijger M."/>
            <person name="Haynes E."/>
            <person name="Elpinstone J.G."/>
            <person name="Noble R."/>
            <person name="Van Der Wolf J."/>
        </authorList>
    </citation>
    <scope>NUCLEOTIDE SEQUENCE [LARGE SCALE GENOMIC DNA]</scope>
    <source>
        <strain evidence="7 8">IPO3782</strain>
    </source>
</reference>
<feature type="domain" description="Fimbrial-type adhesion" evidence="6">
    <location>
        <begin position="29"/>
        <end position="182"/>
    </location>
</feature>
<dbReference type="Pfam" id="PF00419">
    <property type="entry name" value="Fimbrial"/>
    <property type="match status" value="1"/>
</dbReference>
<dbReference type="InterPro" id="IPR050263">
    <property type="entry name" value="Bact_Fimbrial_Adh_Pro"/>
</dbReference>
<evidence type="ECO:0000256" key="4">
    <source>
        <dbReference type="ARBA" id="ARBA00023263"/>
    </source>
</evidence>
<evidence type="ECO:0000313" key="7">
    <source>
        <dbReference type="EMBL" id="NWE12933.1"/>
    </source>
</evidence>
<feature type="chain" id="PRO_5030956358" evidence="5">
    <location>
        <begin position="25"/>
        <end position="182"/>
    </location>
</feature>
<dbReference type="InterPro" id="IPR008966">
    <property type="entry name" value="Adhesion_dom_sf"/>
</dbReference>
<dbReference type="SUPFAM" id="SSF49401">
    <property type="entry name" value="Bacterial adhesins"/>
    <property type="match status" value="1"/>
</dbReference>
<dbReference type="RefSeq" id="WP_177042517.1">
    <property type="nucleotide sequence ID" value="NZ_JACARE010000010.1"/>
</dbReference>
<feature type="signal peptide" evidence="5">
    <location>
        <begin position="1"/>
        <end position="24"/>
    </location>
</feature>
<organism evidence="7 8">
    <name type="scientific">Pseudomonas yamanorum</name>
    <dbReference type="NCBI Taxonomy" id="515393"/>
    <lineage>
        <taxon>Bacteria</taxon>
        <taxon>Pseudomonadati</taxon>
        <taxon>Pseudomonadota</taxon>
        <taxon>Gammaproteobacteria</taxon>
        <taxon>Pseudomonadales</taxon>
        <taxon>Pseudomonadaceae</taxon>
        <taxon>Pseudomonas</taxon>
    </lineage>
</organism>
<comment type="subcellular location">
    <subcellularLocation>
        <location evidence="1">Fimbrium</location>
    </subcellularLocation>
</comment>
<dbReference type="Proteomes" id="UP000531950">
    <property type="component" value="Unassembled WGS sequence"/>
</dbReference>
<name>A0A7Y8JNQ4_9PSED</name>
<evidence type="ECO:0000259" key="6">
    <source>
        <dbReference type="Pfam" id="PF00419"/>
    </source>
</evidence>
<comment type="caution">
    <text evidence="7">The sequence shown here is derived from an EMBL/GenBank/DDBJ whole genome shotgun (WGS) entry which is preliminary data.</text>
</comment>
<accession>A0A7Y8JNQ4</accession>